<gene>
    <name evidence="2" type="ORF">LCGC14_1612820</name>
</gene>
<protein>
    <submittedName>
        <fullName evidence="2">Uncharacterized protein</fullName>
    </submittedName>
</protein>
<evidence type="ECO:0000313" key="2">
    <source>
        <dbReference type="EMBL" id="KKM23675.1"/>
    </source>
</evidence>
<accession>A0A0F9L7Y8</accession>
<evidence type="ECO:0000256" key="1">
    <source>
        <dbReference type="SAM" id="MobiDB-lite"/>
    </source>
</evidence>
<comment type="caution">
    <text evidence="2">The sequence shown here is derived from an EMBL/GenBank/DDBJ whole genome shotgun (WGS) entry which is preliminary data.</text>
</comment>
<organism evidence="2">
    <name type="scientific">marine sediment metagenome</name>
    <dbReference type="NCBI Taxonomy" id="412755"/>
    <lineage>
        <taxon>unclassified sequences</taxon>
        <taxon>metagenomes</taxon>
        <taxon>ecological metagenomes</taxon>
    </lineage>
</organism>
<feature type="region of interest" description="Disordered" evidence="1">
    <location>
        <begin position="46"/>
        <end position="70"/>
    </location>
</feature>
<sequence>MKDALYEFGVLLDLQKALRRIEYNRLPLANFQPLRFEVNMAVEKANAASRERRAKGTSITSPPNDTRQEG</sequence>
<feature type="compositionally biased region" description="Polar residues" evidence="1">
    <location>
        <begin position="57"/>
        <end position="70"/>
    </location>
</feature>
<proteinExistence type="predicted"/>
<name>A0A0F9L7Y8_9ZZZZ</name>
<reference evidence="2" key="1">
    <citation type="journal article" date="2015" name="Nature">
        <title>Complex archaea that bridge the gap between prokaryotes and eukaryotes.</title>
        <authorList>
            <person name="Spang A."/>
            <person name="Saw J.H."/>
            <person name="Jorgensen S.L."/>
            <person name="Zaremba-Niedzwiedzka K."/>
            <person name="Martijn J."/>
            <person name="Lind A.E."/>
            <person name="van Eijk R."/>
            <person name="Schleper C."/>
            <person name="Guy L."/>
            <person name="Ettema T.J."/>
        </authorList>
    </citation>
    <scope>NUCLEOTIDE SEQUENCE</scope>
</reference>
<dbReference type="AlphaFoldDB" id="A0A0F9L7Y8"/>
<dbReference type="EMBL" id="LAZR01013078">
    <property type="protein sequence ID" value="KKM23675.1"/>
    <property type="molecule type" value="Genomic_DNA"/>
</dbReference>